<feature type="domain" description="Reverse transcriptase Ty1/copia-type" evidence="1">
    <location>
        <begin position="24"/>
        <end position="108"/>
    </location>
</feature>
<protein>
    <recommendedName>
        <fullName evidence="1">Reverse transcriptase Ty1/copia-type domain-containing protein</fullName>
    </recommendedName>
</protein>
<sequence>MQPPPGVAHQPDEVCKLRKALTTTGRILLALYVDDMIITGDDLDGTETLKSTLARSFAMKDLGPLRYFLGIKVASSPQGYLLSQSKYITDIFEHVRISDNKIVDTPLETNARYSPSDGSPLSDPSLYRTVVGSLVYLTVTRPDIAHVVHVVSQFVTSPSTVHWVTVLRILRRVRNKMWFLDLPQKLSIVSWQLLLVR</sequence>
<dbReference type="Proteomes" id="UP001318860">
    <property type="component" value="Unassembled WGS sequence"/>
</dbReference>
<evidence type="ECO:0000259" key="1">
    <source>
        <dbReference type="Pfam" id="PF07727"/>
    </source>
</evidence>
<gene>
    <name evidence="2" type="ORF">DH2020_021564</name>
</gene>
<evidence type="ECO:0000313" key="2">
    <source>
        <dbReference type="EMBL" id="KAK6144744.1"/>
    </source>
</evidence>
<evidence type="ECO:0000313" key="3">
    <source>
        <dbReference type="Proteomes" id="UP001318860"/>
    </source>
</evidence>
<keyword evidence="3" id="KW-1185">Reference proteome</keyword>
<proteinExistence type="predicted"/>
<organism evidence="2 3">
    <name type="scientific">Rehmannia glutinosa</name>
    <name type="common">Chinese foxglove</name>
    <dbReference type="NCBI Taxonomy" id="99300"/>
    <lineage>
        <taxon>Eukaryota</taxon>
        <taxon>Viridiplantae</taxon>
        <taxon>Streptophyta</taxon>
        <taxon>Embryophyta</taxon>
        <taxon>Tracheophyta</taxon>
        <taxon>Spermatophyta</taxon>
        <taxon>Magnoliopsida</taxon>
        <taxon>eudicotyledons</taxon>
        <taxon>Gunneridae</taxon>
        <taxon>Pentapetalae</taxon>
        <taxon>asterids</taxon>
        <taxon>lamiids</taxon>
        <taxon>Lamiales</taxon>
        <taxon>Orobanchaceae</taxon>
        <taxon>Rehmannieae</taxon>
        <taxon>Rehmannia</taxon>
    </lineage>
</organism>
<dbReference type="InterPro" id="IPR013103">
    <property type="entry name" value="RVT_2"/>
</dbReference>
<dbReference type="SUPFAM" id="SSF56672">
    <property type="entry name" value="DNA/RNA polymerases"/>
    <property type="match status" value="1"/>
</dbReference>
<comment type="caution">
    <text evidence="2">The sequence shown here is derived from an EMBL/GenBank/DDBJ whole genome shotgun (WGS) entry which is preliminary data.</text>
</comment>
<name>A0ABR0WCG5_REHGL</name>
<dbReference type="EMBL" id="JABTTQ020000012">
    <property type="protein sequence ID" value="KAK6144744.1"/>
    <property type="molecule type" value="Genomic_DNA"/>
</dbReference>
<dbReference type="Pfam" id="PF07727">
    <property type="entry name" value="RVT_2"/>
    <property type="match status" value="1"/>
</dbReference>
<dbReference type="PANTHER" id="PTHR11439:SF461">
    <property type="entry name" value="OS10G0432200 PROTEIN"/>
    <property type="match status" value="1"/>
</dbReference>
<dbReference type="PANTHER" id="PTHR11439">
    <property type="entry name" value="GAG-POL-RELATED RETROTRANSPOSON"/>
    <property type="match status" value="1"/>
</dbReference>
<accession>A0ABR0WCG5</accession>
<dbReference type="InterPro" id="IPR043502">
    <property type="entry name" value="DNA/RNA_pol_sf"/>
</dbReference>
<reference evidence="2 3" key="1">
    <citation type="journal article" date="2021" name="Comput. Struct. Biotechnol. J.">
        <title>De novo genome assembly of the potent medicinal plant Rehmannia glutinosa using nanopore technology.</title>
        <authorList>
            <person name="Ma L."/>
            <person name="Dong C."/>
            <person name="Song C."/>
            <person name="Wang X."/>
            <person name="Zheng X."/>
            <person name="Niu Y."/>
            <person name="Chen S."/>
            <person name="Feng W."/>
        </authorList>
    </citation>
    <scope>NUCLEOTIDE SEQUENCE [LARGE SCALE GENOMIC DNA]</scope>
    <source>
        <strain evidence="2">DH-2019</strain>
    </source>
</reference>